<evidence type="ECO:0000313" key="2">
    <source>
        <dbReference type="EMBL" id="RZS84943.1"/>
    </source>
</evidence>
<feature type="domain" description="FAS1-like dehydratase" evidence="1">
    <location>
        <begin position="27"/>
        <end position="148"/>
    </location>
</feature>
<reference evidence="2 3" key="1">
    <citation type="submission" date="2019-02" db="EMBL/GenBank/DDBJ databases">
        <title>Genomic Encyclopedia of Type Strains, Phase IV (KMG-IV): sequencing the most valuable type-strain genomes for metagenomic binning, comparative biology and taxonomic classification.</title>
        <authorList>
            <person name="Goeker M."/>
        </authorList>
    </citation>
    <scope>NUCLEOTIDE SEQUENCE [LARGE SCALE GENOMIC DNA]</scope>
    <source>
        <strain evidence="2 3">K24</strain>
    </source>
</reference>
<name>A0A4Q7NJ36_9BURK</name>
<dbReference type="InterPro" id="IPR039569">
    <property type="entry name" value="FAS1-like_DH_region"/>
</dbReference>
<accession>A0A4Q7NJ36</accession>
<dbReference type="EMBL" id="SGXC01000001">
    <property type="protein sequence ID" value="RZS84943.1"/>
    <property type="molecule type" value="Genomic_DNA"/>
</dbReference>
<organism evidence="2 3">
    <name type="scientific">Pigmentiphaga kullae</name>
    <dbReference type="NCBI Taxonomy" id="151784"/>
    <lineage>
        <taxon>Bacteria</taxon>
        <taxon>Pseudomonadati</taxon>
        <taxon>Pseudomonadota</taxon>
        <taxon>Betaproteobacteria</taxon>
        <taxon>Burkholderiales</taxon>
        <taxon>Alcaligenaceae</taxon>
        <taxon>Pigmentiphaga</taxon>
    </lineage>
</organism>
<keyword evidence="3" id="KW-1185">Reference proteome</keyword>
<dbReference type="RefSeq" id="WP_124692121.1">
    <property type="nucleotide sequence ID" value="NZ_SGXC01000001.1"/>
</dbReference>
<evidence type="ECO:0000259" key="1">
    <source>
        <dbReference type="Pfam" id="PF13452"/>
    </source>
</evidence>
<dbReference type="Pfam" id="PF13452">
    <property type="entry name" value="FAS1_DH_region"/>
    <property type="match status" value="1"/>
</dbReference>
<protein>
    <submittedName>
        <fullName evidence="2">Acyl dehydratase</fullName>
    </submittedName>
</protein>
<dbReference type="Gene3D" id="3.10.129.10">
    <property type="entry name" value="Hotdog Thioesterase"/>
    <property type="match status" value="1"/>
</dbReference>
<comment type="caution">
    <text evidence="2">The sequence shown here is derived from an EMBL/GenBank/DDBJ whole genome shotgun (WGS) entry which is preliminary data.</text>
</comment>
<dbReference type="AlphaFoldDB" id="A0A4Q7NJ36"/>
<sequence length="158" mass="18370">MTTETSFETDFWKDEQLRKTWDDIVPGEPRKTLPYTLTLEAIQKYCRVVGDMHPLYFDEEYARKSPYKGLIAPPAIHILLMFACTPTDDWMRSPGTVNAGQSWSYNLPARPGDVIRLEARALDKVIKKNRLFVVHDNVFFNQRDEVICSGRGWTIRPF</sequence>
<dbReference type="OrthoDB" id="9774179at2"/>
<gene>
    <name evidence="2" type="ORF">EV675_0965</name>
</gene>
<evidence type="ECO:0000313" key="3">
    <source>
        <dbReference type="Proteomes" id="UP000292445"/>
    </source>
</evidence>
<dbReference type="CDD" id="cd03441">
    <property type="entry name" value="R_hydratase_like"/>
    <property type="match status" value="1"/>
</dbReference>
<dbReference type="InterPro" id="IPR029069">
    <property type="entry name" value="HotDog_dom_sf"/>
</dbReference>
<proteinExistence type="predicted"/>
<dbReference type="Proteomes" id="UP000292445">
    <property type="component" value="Unassembled WGS sequence"/>
</dbReference>
<dbReference type="SUPFAM" id="SSF54637">
    <property type="entry name" value="Thioesterase/thiol ester dehydrase-isomerase"/>
    <property type="match status" value="1"/>
</dbReference>